<gene>
    <name evidence="1" type="ORF">RRG08_060884</name>
</gene>
<reference evidence="1" key="1">
    <citation type="journal article" date="2023" name="G3 (Bethesda)">
        <title>A reference genome for the long-term kleptoplast-retaining sea slug Elysia crispata morphotype clarki.</title>
        <authorList>
            <person name="Eastman K.E."/>
            <person name="Pendleton A.L."/>
            <person name="Shaikh M.A."/>
            <person name="Suttiyut T."/>
            <person name="Ogas R."/>
            <person name="Tomko P."/>
            <person name="Gavelis G."/>
            <person name="Widhalm J.R."/>
            <person name="Wisecaver J.H."/>
        </authorList>
    </citation>
    <scope>NUCLEOTIDE SEQUENCE</scope>
    <source>
        <strain evidence="1">ECLA1</strain>
    </source>
</reference>
<dbReference type="EMBL" id="JAWDGP010004054">
    <property type="protein sequence ID" value="KAK3768523.1"/>
    <property type="molecule type" value="Genomic_DNA"/>
</dbReference>
<organism evidence="1 2">
    <name type="scientific">Elysia crispata</name>
    <name type="common">lettuce slug</name>
    <dbReference type="NCBI Taxonomy" id="231223"/>
    <lineage>
        <taxon>Eukaryota</taxon>
        <taxon>Metazoa</taxon>
        <taxon>Spiralia</taxon>
        <taxon>Lophotrochozoa</taxon>
        <taxon>Mollusca</taxon>
        <taxon>Gastropoda</taxon>
        <taxon>Heterobranchia</taxon>
        <taxon>Euthyneura</taxon>
        <taxon>Panpulmonata</taxon>
        <taxon>Sacoglossa</taxon>
        <taxon>Placobranchoidea</taxon>
        <taxon>Plakobranchidae</taxon>
        <taxon>Elysia</taxon>
    </lineage>
</organism>
<comment type="caution">
    <text evidence="1">The sequence shown here is derived from an EMBL/GenBank/DDBJ whole genome shotgun (WGS) entry which is preliminary data.</text>
</comment>
<evidence type="ECO:0000313" key="1">
    <source>
        <dbReference type="EMBL" id="KAK3768523.1"/>
    </source>
</evidence>
<keyword evidence="2" id="KW-1185">Reference proteome</keyword>
<dbReference type="AlphaFoldDB" id="A0AAE1DGE2"/>
<sequence length="143" mass="16182">MKIRRAAIDRLKTRVTEDSTMIGRRRAAINRPKTRVTKNSSKISHSGTAINRLEARIAQNELTGVIEIKVTQVLRPEQLRKGGEPDEDKGLVSSEIFKPVSWSAGVWFETHRPVFKTHMPVFETHKPVFETHINSTANLTPPC</sequence>
<name>A0AAE1DGE2_9GAST</name>
<proteinExistence type="predicted"/>
<evidence type="ECO:0000313" key="2">
    <source>
        <dbReference type="Proteomes" id="UP001283361"/>
    </source>
</evidence>
<protein>
    <submittedName>
        <fullName evidence="1">Uncharacterized protein</fullName>
    </submittedName>
</protein>
<accession>A0AAE1DGE2</accession>
<dbReference type="Proteomes" id="UP001283361">
    <property type="component" value="Unassembled WGS sequence"/>
</dbReference>